<accession>A0A644TJP3</accession>
<dbReference type="Pfam" id="PF01497">
    <property type="entry name" value="Peripla_BP_2"/>
    <property type="match status" value="1"/>
</dbReference>
<protein>
    <submittedName>
        <fullName evidence="2">Fe(3+)-citrate-binding protein YfmC</fullName>
    </submittedName>
</protein>
<dbReference type="PANTHER" id="PTHR30535">
    <property type="entry name" value="VITAMIN B12-BINDING PROTEIN"/>
    <property type="match status" value="1"/>
</dbReference>
<reference evidence="2" key="1">
    <citation type="submission" date="2019-08" db="EMBL/GenBank/DDBJ databases">
        <authorList>
            <person name="Kucharzyk K."/>
            <person name="Murdoch R.W."/>
            <person name="Higgins S."/>
            <person name="Loffler F."/>
        </authorList>
    </citation>
    <scope>NUCLEOTIDE SEQUENCE</scope>
</reference>
<dbReference type="PROSITE" id="PS51257">
    <property type="entry name" value="PROKAR_LIPOPROTEIN"/>
    <property type="match status" value="1"/>
</dbReference>
<dbReference type="EMBL" id="VSSQ01000035">
    <property type="protein sequence ID" value="MPL67123.1"/>
    <property type="molecule type" value="Genomic_DNA"/>
</dbReference>
<organism evidence="2">
    <name type="scientific">bioreactor metagenome</name>
    <dbReference type="NCBI Taxonomy" id="1076179"/>
    <lineage>
        <taxon>unclassified sequences</taxon>
        <taxon>metagenomes</taxon>
        <taxon>ecological metagenomes</taxon>
    </lineage>
</organism>
<evidence type="ECO:0000259" key="1">
    <source>
        <dbReference type="PROSITE" id="PS50983"/>
    </source>
</evidence>
<dbReference type="InterPro" id="IPR002491">
    <property type="entry name" value="ABC_transptr_periplasmic_BD"/>
</dbReference>
<dbReference type="PANTHER" id="PTHR30535:SF34">
    <property type="entry name" value="MOLYBDATE-BINDING PROTEIN MOLA"/>
    <property type="match status" value="1"/>
</dbReference>
<dbReference type="SUPFAM" id="SSF53807">
    <property type="entry name" value="Helical backbone' metal receptor"/>
    <property type="match status" value="1"/>
</dbReference>
<dbReference type="AlphaFoldDB" id="A0A644TJP3"/>
<dbReference type="InterPro" id="IPR050902">
    <property type="entry name" value="ABC_Transporter_SBP"/>
</dbReference>
<proteinExistence type="predicted"/>
<feature type="domain" description="Fe/B12 periplasmic-binding" evidence="1">
    <location>
        <begin position="55"/>
        <end position="314"/>
    </location>
</feature>
<gene>
    <name evidence="2" type="primary">yfmC_3</name>
    <name evidence="2" type="ORF">SDC9_12813</name>
</gene>
<dbReference type="PROSITE" id="PS50983">
    <property type="entry name" value="FE_B12_PBP"/>
    <property type="match status" value="1"/>
</dbReference>
<dbReference type="GO" id="GO:0071281">
    <property type="term" value="P:cellular response to iron ion"/>
    <property type="evidence" value="ECO:0007669"/>
    <property type="project" value="TreeGrafter"/>
</dbReference>
<evidence type="ECO:0000313" key="2">
    <source>
        <dbReference type="EMBL" id="MPL67123.1"/>
    </source>
</evidence>
<dbReference type="Gene3D" id="3.40.50.1980">
    <property type="entry name" value="Nitrogenase molybdenum iron protein domain"/>
    <property type="match status" value="2"/>
</dbReference>
<sequence length="319" mass="34678">MKRYVVFVALFIVAVLVISGCGPKTGQTVKTNGQVYLTVTDDEGRKVVLPNKPERIVALAGSDLTLLDAVDVNLVGRVTTKVGNIPARYKDLPEVGVTTGLNIEKVVALKPDCVLAIAGQHDKYIQLLESNNIPVFMLRIKSFEDVKAKLHLMSQIAGTEAKGDAVIAKLDKEVNGILNKLPKEKQTVVILHATAKNVTVELDTSIAGGIAKMLQLENVADAGNKKISGDKVPYSLEELVNRNPSVIFLTSMGEGPDIEKRMKADVTSNPAWSSLSAVKNGKFYVLPEKYFLLSPGLNYPAAIRYMAKQVYPEAFTNEK</sequence>
<comment type="caution">
    <text evidence="2">The sequence shown here is derived from an EMBL/GenBank/DDBJ whole genome shotgun (WGS) entry which is preliminary data.</text>
</comment>
<name>A0A644TJP3_9ZZZZ</name>